<reference evidence="3" key="2">
    <citation type="submission" date="2021-03" db="UniProtKB">
        <authorList>
            <consortium name="EnsemblPlants"/>
        </authorList>
    </citation>
    <scope>IDENTIFICATION</scope>
</reference>
<sequence>MVLIQTISGLHFNDPTKGDVDPNAKSGHIEDPTKDLQSEDLSLPPRFGLNFISHARVVVVTLASIVLAFGGLAGTAHIGRCIGQK</sequence>
<reference evidence="3" key="1">
    <citation type="submission" date="2018-11" db="EMBL/GenBank/DDBJ databases">
        <authorList>
            <person name="Grassa J C."/>
        </authorList>
    </citation>
    <scope>NUCLEOTIDE SEQUENCE [LARGE SCALE GENOMIC DNA]</scope>
</reference>
<evidence type="ECO:0000313" key="4">
    <source>
        <dbReference type="Proteomes" id="UP000596661"/>
    </source>
</evidence>
<organism evidence="3 4">
    <name type="scientific">Cannabis sativa</name>
    <name type="common">Hemp</name>
    <name type="synonym">Marijuana</name>
    <dbReference type="NCBI Taxonomy" id="3483"/>
    <lineage>
        <taxon>Eukaryota</taxon>
        <taxon>Viridiplantae</taxon>
        <taxon>Streptophyta</taxon>
        <taxon>Embryophyta</taxon>
        <taxon>Tracheophyta</taxon>
        <taxon>Spermatophyta</taxon>
        <taxon>Magnoliopsida</taxon>
        <taxon>eudicotyledons</taxon>
        <taxon>Gunneridae</taxon>
        <taxon>Pentapetalae</taxon>
        <taxon>rosids</taxon>
        <taxon>fabids</taxon>
        <taxon>Rosales</taxon>
        <taxon>Cannabaceae</taxon>
        <taxon>Cannabis</taxon>
    </lineage>
</organism>
<dbReference type="Proteomes" id="UP000596661">
    <property type="component" value="Chromosome 3"/>
</dbReference>
<evidence type="ECO:0000313" key="3">
    <source>
        <dbReference type="EnsemblPlants" id="cds.evm.model.03.1690"/>
    </source>
</evidence>
<keyword evidence="2" id="KW-0472">Membrane</keyword>
<dbReference type="Gramene" id="evm.model.03.1690">
    <property type="protein sequence ID" value="cds.evm.model.03.1690"/>
    <property type="gene ID" value="evm.TU.03.1690"/>
</dbReference>
<dbReference type="EnsemblPlants" id="evm.model.03.1690">
    <property type="protein sequence ID" value="cds.evm.model.03.1690"/>
    <property type="gene ID" value="evm.TU.03.1690"/>
</dbReference>
<feature type="transmembrane region" description="Helical" evidence="2">
    <location>
        <begin position="57"/>
        <end position="79"/>
    </location>
</feature>
<protein>
    <submittedName>
        <fullName evidence="3">Uncharacterized protein</fullName>
    </submittedName>
</protein>
<evidence type="ECO:0000256" key="1">
    <source>
        <dbReference type="SAM" id="MobiDB-lite"/>
    </source>
</evidence>
<feature type="region of interest" description="Disordered" evidence="1">
    <location>
        <begin position="14"/>
        <end position="36"/>
    </location>
</feature>
<evidence type="ECO:0000256" key="2">
    <source>
        <dbReference type="SAM" id="Phobius"/>
    </source>
</evidence>
<accession>A0A803P6A9</accession>
<dbReference type="AlphaFoldDB" id="A0A803P6A9"/>
<keyword evidence="2" id="KW-1133">Transmembrane helix</keyword>
<keyword evidence="2" id="KW-0812">Transmembrane</keyword>
<proteinExistence type="predicted"/>
<keyword evidence="4" id="KW-1185">Reference proteome</keyword>
<dbReference type="EMBL" id="UZAU01000330">
    <property type="status" value="NOT_ANNOTATED_CDS"/>
    <property type="molecule type" value="Genomic_DNA"/>
</dbReference>
<name>A0A803P6A9_CANSA</name>